<keyword evidence="2" id="KW-1185">Reference proteome</keyword>
<dbReference type="EMBL" id="JAUCGM010000261">
    <property type="protein sequence ID" value="MDM8562723.1"/>
    <property type="molecule type" value="Genomic_DNA"/>
</dbReference>
<reference evidence="1" key="1">
    <citation type="submission" date="2023-06" db="EMBL/GenBank/DDBJ databases">
        <title>Uncultivated large filamentous bacteria from sulfidic sediments reveal new species and different genomic features in energy metabolism and defense.</title>
        <authorList>
            <person name="Fonseca A."/>
        </authorList>
    </citation>
    <scope>NUCLEOTIDE SEQUENCE</scope>
    <source>
        <strain evidence="1">HSG4</strain>
    </source>
</reference>
<comment type="caution">
    <text evidence="1">The sequence shown here is derived from an EMBL/GenBank/DDBJ whole genome shotgun (WGS) entry which is preliminary data.</text>
</comment>
<protein>
    <submittedName>
        <fullName evidence="1">Uncharacterized protein</fullName>
    </submittedName>
</protein>
<accession>A0ABT7VT35</accession>
<proteinExistence type="predicted"/>
<dbReference type="Proteomes" id="UP001171945">
    <property type="component" value="Unassembled WGS sequence"/>
</dbReference>
<evidence type="ECO:0000313" key="1">
    <source>
        <dbReference type="EMBL" id="MDM8562723.1"/>
    </source>
</evidence>
<gene>
    <name evidence="1" type="ORF">QUF54_05150</name>
</gene>
<organism evidence="1 2">
    <name type="scientific">Candidatus Marithioploca araucensis</name>
    <dbReference type="NCBI Taxonomy" id="70273"/>
    <lineage>
        <taxon>Bacteria</taxon>
        <taxon>Pseudomonadati</taxon>
        <taxon>Pseudomonadota</taxon>
        <taxon>Gammaproteobacteria</taxon>
        <taxon>Thiotrichales</taxon>
        <taxon>Thiotrichaceae</taxon>
        <taxon>Candidatus Marithioploca</taxon>
    </lineage>
</organism>
<sequence>MTVSGSQTFPILDLDLPQGLALGTYSGCGIVAPVESDPWQMEKWIGWHCQAFDLY</sequence>
<name>A0ABT7VT35_9GAMM</name>
<evidence type="ECO:0000313" key="2">
    <source>
        <dbReference type="Proteomes" id="UP001171945"/>
    </source>
</evidence>